<feature type="region of interest" description="Disordered" evidence="5">
    <location>
        <begin position="155"/>
        <end position="200"/>
    </location>
</feature>
<dbReference type="GO" id="GO:0031119">
    <property type="term" value="P:tRNA pseudouridine synthesis"/>
    <property type="evidence" value="ECO:0007669"/>
    <property type="project" value="TreeGrafter"/>
</dbReference>
<dbReference type="GO" id="GO:0160148">
    <property type="term" value="F:tRNA pseudouridine(55) synthase activity"/>
    <property type="evidence" value="ECO:0007669"/>
    <property type="project" value="UniProtKB-EC"/>
</dbReference>
<gene>
    <name evidence="7" type="ORF">PPROV_000106400</name>
</gene>
<sequence>MAAENTAPSPSHSPSASPSACSSCLLRLQSITDFAQYFCTASHSLTATPATPPCPLCLGILTPTPRTKDWPACAYQASQLALREEYDYKLFQSLVVRLEVDAKIPDQEKDGLSLRTVVHGVVIEGLRRTLEDYNVDVRPDLASNESALRLYARIVDDDNDDSNDNPEPSTSNRNPHAPPPPKRRDFRGRNNKNSKKNTATPNALKLACRFVAPSLYVAGRYVKEMRSLAQSPWFDLELNERVGDGSVQEVLYDALRRSGALPSSERCKLISAGREDLDVRMLGEGRPFVIEAVNPTTPSVNAEMLPVATRDLEEGDYGAYARGLRVCSSQGTSLRQLQAGESQKTKFYEALCYSLSPLTDEEVQRLTWSEGVTIAQATPLRVLHRRSSIVRERCVLSCRPEVVAGTHGRAFVLHLSTTAGTYVKELVHGDLGRTVPSICSLLGRGCWCLQLDVTCVDMPFDGTDDETHDGVPGNFVVDIDDDGGGGVGDDSDNDKAQNV</sequence>
<dbReference type="InterPro" id="IPR039894">
    <property type="entry name" value="Pus10-like"/>
</dbReference>
<dbReference type="InterPro" id="IPR020103">
    <property type="entry name" value="PsdUridine_synth_cat_dom_sf"/>
</dbReference>
<dbReference type="OrthoDB" id="271937at2759"/>
<evidence type="ECO:0000313" key="7">
    <source>
        <dbReference type="EMBL" id="GHP02307.1"/>
    </source>
</evidence>
<evidence type="ECO:0000256" key="1">
    <source>
        <dbReference type="ARBA" id="ARBA00009652"/>
    </source>
</evidence>
<protein>
    <recommendedName>
        <fullName evidence="2">tRNA pseudouridine(55) synthase</fullName>
        <ecNumber evidence="2">5.4.99.25</ecNumber>
    </recommendedName>
</protein>
<feature type="region of interest" description="Disordered" evidence="5">
    <location>
        <begin position="480"/>
        <end position="499"/>
    </location>
</feature>
<dbReference type="Pfam" id="PF21238">
    <property type="entry name" value="Pus10_C"/>
    <property type="match status" value="1"/>
</dbReference>
<evidence type="ECO:0000313" key="8">
    <source>
        <dbReference type="Proteomes" id="UP000660262"/>
    </source>
</evidence>
<name>A0A830HB52_9CHLO</name>
<comment type="similarity">
    <text evidence="1">Belongs to the pseudouridine synthase Pus10 family.</text>
</comment>
<dbReference type="Gene3D" id="3.30.70.2510">
    <property type="match status" value="1"/>
</dbReference>
<feature type="domain" description="Pus10-like C-terminal" evidence="6">
    <location>
        <begin position="216"/>
        <end position="457"/>
    </location>
</feature>
<dbReference type="SUPFAM" id="SSF55120">
    <property type="entry name" value="Pseudouridine synthase"/>
    <property type="match status" value="1"/>
</dbReference>
<evidence type="ECO:0000256" key="4">
    <source>
        <dbReference type="ARBA" id="ARBA00023235"/>
    </source>
</evidence>
<feature type="compositionally biased region" description="Basic residues" evidence="5">
    <location>
        <begin position="184"/>
        <end position="195"/>
    </location>
</feature>
<proteinExistence type="inferred from homology"/>
<evidence type="ECO:0000256" key="2">
    <source>
        <dbReference type="ARBA" id="ARBA00012787"/>
    </source>
</evidence>
<keyword evidence="8" id="KW-1185">Reference proteome</keyword>
<evidence type="ECO:0000256" key="5">
    <source>
        <dbReference type="SAM" id="MobiDB-lite"/>
    </source>
</evidence>
<dbReference type="PANTHER" id="PTHR21568:SF0">
    <property type="entry name" value="TRNA PSEUDOURIDINE SYNTHASE PUS10"/>
    <property type="match status" value="1"/>
</dbReference>
<dbReference type="EMBL" id="BNJQ01000003">
    <property type="protein sequence ID" value="GHP02307.1"/>
    <property type="molecule type" value="Genomic_DNA"/>
</dbReference>
<dbReference type="EC" id="5.4.99.25" evidence="2"/>
<dbReference type="Gene3D" id="3.30.70.3190">
    <property type="match status" value="1"/>
</dbReference>
<reference evidence="7" key="1">
    <citation type="submission" date="2020-10" db="EMBL/GenBank/DDBJ databases">
        <title>Unveiling of a novel bifunctional photoreceptor, Dualchrome1, isolated from a cosmopolitan green alga.</title>
        <authorList>
            <person name="Suzuki S."/>
            <person name="Kawachi M."/>
        </authorList>
    </citation>
    <scope>NUCLEOTIDE SEQUENCE</scope>
    <source>
        <strain evidence="7">NIES 2893</strain>
    </source>
</reference>
<keyword evidence="4" id="KW-0413">Isomerase</keyword>
<organism evidence="7 8">
    <name type="scientific">Pycnococcus provasolii</name>
    <dbReference type="NCBI Taxonomy" id="41880"/>
    <lineage>
        <taxon>Eukaryota</taxon>
        <taxon>Viridiplantae</taxon>
        <taxon>Chlorophyta</taxon>
        <taxon>Pseudoscourfieldiophyceae</taxon>
        <taxon>Pseudoscourfieldiales</taxon>
        <taxon>Pycnococcaceae</taxon>
        <taxon>Pycnococcus</taxon>
    </lineage>
</organism>
<dbReference type="AlphaFoldDB" id="A0A830HB52"/>
<dbReference type="GO" id="GO:0003723">
    <property type="term" value="F:RNA binding"/>
    <property type="evidence" value="ECO:0007669"/>
    <property type="project" value="InterPro"/>
</dbReference>
<dbReference type="FunFam" id="3.30.70.3190:FF:000001">
    <property type="entry name" value="tRNA pseudouridine synthase Pus10"/>
    <property type="match status" value="1"/>
</dbReference>
<dbReference type="PANTHER" id="PTHR21568">
    <property type="entry name" value="TRNA PSEUDOURIDINE SYNTHASE PUS10"/>
    <property type="match status" value="1"/>
</dbReference>
<dbReference type="InterPro" id="IPR048741">
    <property type="entry name" value="Pus10-like_C"/>
</dbReference>
<dbReference type="Proteomes" id="UP000660262">
    <property type="component" value="Unassembled WGS sequence"/>
</dbReference>
<keyword evidence="3" id="KW-0819">tRNA processing</keyword>
<evidence type="ECO:0000259" key="6">
    <source>
        <dbReference type="Pfam" id="PF21238"/>
    </source>
</evidence>
<accession>A0A830HB52</accession>
<comment type="caution">
    <text evidence="7">The sequence shown here is derived from an EMBL/GenBank/DDBJ whole genome shotgun (WGS) entry which is preliminary data.</text>
</comment>
<evidence type="ECO:0000256" key="3">
    <source>
        <dbReference type="ARBA" id="ARBA00022694"/>
    </source>
</evidence>